<keyword evidence="1" id="KW-0472">Membrane</keyword>
<dbReference type="EMBL" id="GGEC01064553">
    <property type="protein sequence ID" value="MBX45037.1"/>
    <property type="molecule type" value="Transcribed_RNA"/>
</dbReference>
<organism evidence="2">
    <name type="scientific">Rhizophora mucronata</name>
    <name type="common">Asiatic mangrove</name>
    <dbReference type="NCBI Taxonomy" id="61149"/>
    <lineage>
        <taxon>Eukaryota</taxon>
        <taxon>Viridiplantae</taxon>
        <taxon>Streptophyta</taxon>
        <taxon>Embryophyta</taxon>
        <taxon>Tracheophyta</taxon>
        <taxon>Spermatophyta</taxon>
        <taxon>Magnoliopsida</taxon>
        <taxon>eudicotyledons</taxon>
        <taxon>Gunneridae</taxon>
        <taxon>Pentapetalae</taxon>
        <taxon>rosids</taxon>
        <taxon>fabids</taxon>
        <taxon>Malpighiales</taxon>
        <taxon>Rhizophoraceae</taxon>
        <taxon>Rhizophora</taxon>
    </lineage>
</organism>
<accession>A0A2P2NRB4</accession>
<protein>
    <submittedName>
        <fullName evidence="2">Uncharacterized protein</fullName>
    </submittedName>
</protein>
<keyword evidence="1" id="KW-0812">Transmembrane</keyword>
<evidence type="ECO:0000313" key="2">
    <source>
        <dbReference type="EMBL" id="MBX45037.1"/>
    </source>
</evidence>
<proteinExistence type="predicted"/>
<keyword evidence="1" id="KW-1133">Transmembrane helix</keyword>
<feature type="transmembrane region" description="Helical" evidence="1">
    <location>
        <begin position="6"/>
        <end position="28"/>
    </location>
</feature>
<evidence type="ECO:0000256" key="1">
    <source>
        <dbReference type="SAM" id="Phobius"/>
    </source>
</evidence>
<reference evidence="2" key="1">
    <citation type="submission" date="2018-02" db="EMBL/GenBank/DDBJ databases">
        <title>Rhizophora mucronata_Transcriptome.</title>
        <authorList>
            <person name="Meera S.P."/>
            <person name="Sreeshan A."/>
            <person name="Augustine A."/>
        </authorList>
    </citation>
    <scope>NUCLEOTIDE SEQUENCE</scope>
    <source>
        <tissue evidence="2">Leaf</tissue>
    </source>
</reference>
<sequence length="29" mass="3448">MILQPLLGYFFFITSEIFNFVILINYGFS</sequence>
<dbReference type="AlphaFoldDB" id="A0A2P2NRB4"/>
<name>A0A2P2NRB4_RHIMU</name>